<dbReference type="KEGG" id="pbl:PAAG_11476"/>
<name>A0A0A2V601_PARBA</name>
<protein>
    <recommendedName>
        <fullName evidence="1">DUF7600 domain-containing protein</fullName>
    </recommendedName>
</protein>
<proteinExistence type="predicted"/>
<dbReference type="RefSeq" id="XP_015703253.1">
    <property type="nucleotide sequence ID" value="XM_015847121.1"/>
</dbReference>
<evidence type="ECO:0000313" key="2">
    <source>
        <dbReference type="EMBL" id="KGQ01757.1"/>
    </source>
</evidence>
<dbReference type="Pfam" id="PF24539">
    <property type="entry name" value="DUF7600"/>
    <property type="match status" value="1"/>
</dbReference>
<dbReference type="eggNOG" id="KOG1208">
    <property type="taxonomic scope" value="Eukaryota"/>
</dbReference>
<organism evidence="2 3">
    <name type="scientific">Paracoccidioides lutzii (strain ATCC MYA-826 / Pb01)</name>
    <name type="common">Paracoccidioides brasiliensis</name>
    <dbReference type="NCBI Taxonomy" id="502779"/>
    <lineage>
        <taxon>Eukaryota</taxon>
        <taxon>Fungi</taxon>
        <taxon>Dikarya</taxon>
        <taxon>Ascomycota</taxon>
        <taxon>Pezizomycotina</taxon>
        <taxon>Eurotiomycetes</taxon>
        <taxon>Eurotiomycetidae</taxon>
        <taxon>Onygenales</taxon>
        <taxon>Ajellomycetaceae</taxon>
        <taxon>Paracoccidioides</taxon>
    </lineage>
</organism>
<evidence type="ECO:0000313" key="3">
    <source>
        <dbReference type="Proteomes" id="UP000002059"/>
    </source>
</evidence>
<reference evidence="2 3" key="1">
    <citation type="journal article" date="2011" name="PLoS Genet.">
        <title>Comparative genomic analysis of human fungal pathogens causing paracoccidioidomycosis.</title>
        <authorList>
            <person name="Desjardins C.A."/>
            <person name="Champion M.D."/>
            <person name="Holder J.W."/>
            <person name="Muszewska A."/>
            <person name="Goldberg J."/>
            <person name="Bailao A.M."/>
            <person name="Brigido M.M."/>
            <person name="Ferreira M.E."/>
            <person name="Garcia A.M."/>
            <person name="Grynberg M."/>
            <person name="Gujja S."/>
            <person name="Heiman D.I."/>
            <person name="Henn M.R."/>
            <person name="Kodira C.D."/>
            <person name="Leon-Narvaez H."/>
            <person name="Longo L.V."/>
            <person name="Ma L.J."/>
            <person name="Malavazi I."/>
            <person name="Matsuo A.L."/>
            <person name="Morais F.V."/>
            <person name="Pereira M."/>
            <person name="Rodriguez-Brito S."/>
            <person name="Sakthikumar S."/>
            <person name="Salem-Izacc S.M."/>
            <person name="Sykes S.M."/>
            <person name="Teixeira M.M."/>
            <person name="Vallejo M.C."/>
            <person name="Walter M.E."/>
            <person name="Yandava C."/>
            <person name="Young S."/>
            <person name="Zeng Q."/>
            <person name="Zucker J."/>
            <person name="Felipe M.S."/>
            <person name="Goldman G.H."/>
            <person name="Haas B.J."/>
            <person name="McEwen J.G."/>
            <person name="Nino-Vega G."/>
            <person name="Puccia R."/>
            <person name="San-Blas G."/>
            <person name="Soares C.M."/>
            <person name="Birren B.W."/>
            <person name="Cuomo C.A."/>
        </authorList>
    </citation>
    <scope>NUCLEOTIDE SEQUENCE [LARGE SCALE GENOMIC DNA]</scope>
    <source>
        <strain evidence="3">ATCC MYA-826 / Pb01</strain>
    </source>
</reference>
<evidence type="ECO:0000259" key="1">
    <source>
        <dbReference type="Pfam" id="PF24539"/>
    </source>
</evidence>
<dbReference type="VEuPathDB" id="FungiDB:PAAG_11476"/>
<feature type="domain" description="DUF7600" evidence="1">
    <location>
        <begin position="395"/>
        <end position="557"/>
    </location>
</feature>
<dbReference type="Proteomes" id="UP000002059">
    <property type="component" value="Partially assembled WGS sequence"/>
</dbReference>
<dbReference type="InterPro" id="IPR056021">
    <property type="entry name" value="DUF7600"/>
</dbReference>
<dbReference type="OMA" id="YPWEEAR"/>
<keyword evidence="3" id="KW-1185">Reference proteome</keyword>
<dbReference type="OrthoDB" id="5273847at2759"/>
<dbReference type="InterPro" id="IPR036047">
    <property type="entry name" value="F-box-like_dom_sf"/>
</dbReference>
<dbReference type="EMBL" id="KN293996">
    <property type="protein sequence ID" value="KGQ01757.1"/>
    <property type="molecule type" value="Genomic_DNA"/>
</dbReference>
<gene>
    <name evidence="2" type="ORF">PAAG_11476</name>
</gene>
<sequence>MTDRRGIQHQKARVMLIVIWKSTSMMDDSGEVFVQKCNICGAIIGGERFNWLNEFRAVYTVGKTFRGRGPRWSLPRLSGVGFRSRDDVYNHTASPPIDPQRRYDDEQNGVATLSIKDMSPPLLPPPHSSVPPQSSVDTRGSCHGYLFHDACWTLLTKALAPAEVNVWAMYNFCNSFPSRSGLVNWGHDYGGIFDMYPNSLPGGTPRPQVHRRIQRTVANNYSADEVFHADPLRLPFLDFLRNGIAMGKQGDGSIRSSTGFSSIFVSRSYRSSDADDCFSVLPPELRQIILSLLATADVLNLFLASGTFANSPLLQNFWASRFFGTFEFSSIFEARQDSAVSPGSRDWRSLFHLLRRHTHMLNFQNRKRIWEIVQPLADNLTLFSTVMIRGNLPSALDGKLKWKNARASMRELGDDSFAGDRVLFSRTADISPGIVAIRVSMIRFGDCNFVTGLCFVDASGTGIEIGYTLPGNETYIDLHDDAMSDSRSWSFCGFYLSIGTNGVRALSAVKASGNRSPWVGLPQNIPQMRLLSIPRNIRKIKGEFDGLKLISLGIGLQEEYDPSPLEPISLRDSLQWFPDIPHNDLCLNEENSHTTSFFARPLCPTFWIYYGGAQGAYLSNVIAFSVLATPERCMRLEIEYDREIQGTRMHTLGDCDTYLDSRLVEDEKVTFRIDGPNGEFISDVRVGKFSEKSNLLSCLQIRTNRGRSATFPDTRAGDVNFISLVAATEKKEHNRITGFYAKTVPRLRTLGVISERIISAPLPRDDICIDRF</sequence>
<dbReference type="GeneID" id="9098896"/>
<accession>A0A0A2V601</accession>
<dbReference type="HOGENOM" id="CLU_012355_0_1_1"/>
<dbReference type="AlphaFoldDB" id="A0A0A2V601"/>
<dbReference type="SUPFAM" id="SSF81383">
    <property type="entry name" value="F-box domain"/>
    <property type="match status" value="1"/>
</dbReference>